<feature type="domain" description="Pyrrolo-quinoline quinone repeat" evidence="2">
    <location>
        <begin position="202"/>
        <end position="288"/>
    </location>
</feature>
<protein>
    <recommendedName>
        <fullName evidence="2">Pyrrolo-quinoline quinone repeat domain-containing protein</fullName>
    </recommendedName>
</protein>
<comment type="caution">
    <text evidence="3">The sequence shown here is derived from an EMBL/GenBank/DDBJ whole genome shotgun (WGS) entry which is preliminary data.</text>
</comment>
<gene>
    <name evidence="3" type="ORF">LCGC14_1690570</name>
</gene>
<name>A0A0F9HLA8_9ZZZZ</name>
<dbReference type="SMART" id="SM00564">
    <property type="entry name" value="PQQ"/>
    <property type="match status" value="6"/>
</dbReference>
<dbReference type="InterPro" id="IPR015943">
    <property type="entry name" value="WD40/YVTN_repeat-like_dom_sf"/>
</dbReference>
<dbReference type="SUPFAM" id="SSF50998">
    <property type="entry name" value="Quinoprotein alcohol dehydrogenase-like"/>
    <property type="match status" value="1"/>
</dbReference>
<dbReference type="InterPro" id="IPR018391">
    <property type="entry name" value="PQQ_b-propeller_rpt"/>
</dbReference>
<feature type="non-terminal residue" evidence="3">
    <location>
        <position position="290"/>
    </location>
</feature>
<accession>A0A0F9HLA8</accession>
<dbReference type="InterPro" id="IPR002372">
    <property type="entry name" value="PQQ_rpt_dom"/>
</dbReference>
<evidence type="ECO:0000313" key="3">
    <source>
        <dbReference type="EMBL" id="KKM15967.1"/>
    </source>
</evidence>
<dbReference type="InterPro" id="IPR011047">
    <property type="entry name" value="Quinoprotein_ADH-like_sf"/>
</dbReference>
<dbReference type="InterPro" id="IPR011044">
    <property type="entry name" value="Quino_amine_DH_bsu"/>
</dbReference>
<sequence length="290" mass="31456">MQSTKYNTVKNIVFIAIVIIGLLLLSGCQFFNKASTKGQATSAPVLVDGKMYVGSVDKTLYALNAVTGSQNNKYENMGIISAPLTYANGTIFAGSNDYQTLYAIDTVSKKIKWKFESGGQVISSTAYADGIVYFASDNFYAIDATTGKEKWRFEEDTAVAPPAVDNGTVYFVGYTTKLYAFDIKSGKLKFDFKSDDVTDTELGPVAADGVVYLGSDDLYALDGATGKEIWKFKVDGGVLSSPQLEGVIYFGNDKGQVFAIDAKSGKEVWKFSTENEIYSSAAVSEDTVYF</sequence>
<proteinExistence type="predicted"/>
<dbReference type="AlphaFoldDB" id="A0A0F9HLA8"/>
<dbReference type="Pfam" id="PF13360">
    <property type="entry name" value="PQQ_2"/>
    <property type="match status" value="2"/>
</dbReference>
<dbReference type="PANTHER" id="PTHR34512:SF30">
    <property type="entry name" value="OUTER MEMBRANE PROTEIN ASSEMBLY FACTOR BAMB"/>
    <property type="match status" value="1"/>
</dbReference>
<dbReference type="SUPFAM" id="SSF50969">
    <property type="entry name" value="YVTN repeat-like/Quinoprotein amine dehydrogenase"/>
    <property type="match status" value="1"/>
</dbReference>
<keyword evidence="1" id="KW-0472">Membrane</keyword>
<reference evidence="3" key="1">
    <citation type="journal article" date="2015" name="Nature">
        <title>Complex archaea that bridge the gap between prokaryotes and eukaryotes.</title>
        <authorList>
            <person name="Spang A."/>
            <person name="Saw J.H."/>
            <person name="Jorgensen S.L."/>
            <person name="Zaremba-Niedzwiedzka K."/>
            <person name="Martijn J."/>
            <person name="Lind A.E."/>
            <person name="van Eijk R."/>
            <person name="Schleper C."/>
            <person name="Guy L."/>
            <person name="Ettema T.J."/>
        </authorList>
    </citation>
    <scope>NUCLEOTIDE SEQUENCE</scope>
</reference>
<evidence type="ECO:0000256" key="1">
    <source>
        <dbReference type="SAM" id="Phobius"/>
    </source>
</evidence>
<keyword evidence="1" id="KW-1133">Transmembrane helix</keyword>
<keyword evidence="1" id="KW-0812">Transmembrane</keyword>
<feature type="transmembrane region" description="Helical" evidence="1">
    <location>
        <begin position="12"/>
        <end position="32"/>
    </location>
</feature>
<feature type="domain" description="Pyrrolo-quinoline quinone repeat" evidence="2">
    <location>
        <begin position="80"/>
        <end position="188"/>
    </location>
</feature>
<dbReference type="Gene3D" id="2.130.10.10">
    <property type="entry name" value="YVTN repeat-like/Quinoprotein amine dehydrogenase"/>
    <property type="match status" value="2"/>
</dbReference>
<organism evidence="3">
    <name type="scientific">marine sediment metagenome</name>
    <dbReference type="NCBI Taxonomy" id="412755"/>
    <lineage>
        <taxon>unclassified sequences</taxon>
        <taxon>metagenomes</taxon>
        <taxon>ecological metagenomes</taxon>
    </lineage>
</organism>
<dbReference type="PANTHER" id="PTHR34512">
    <property type="entry name" value="CELL SURFACE PROTEIN"/>
    <property type="match status" value="1"/>
</dbReference>
<dbReference type="EMBL" id="LAZR01014782">
    <property type="protein sequence ID" value="KKM15967.1"/>
    <property type="molecule type" value="Genomic_DNA"/>
</dbReference>
<dbReference type="PROSITE" id="PS51257">
    <property type="entry name" value="PROKAR_LIPOPROTEIN"/>
    <property type="match status" value="1"/>
</dbReference>
<evidence type="ECO:0000259" key="2">
    <source>
        <dbReference type="Pfam" id="PF13360"/>
    </source>
</evidence>